<name>A0A813D577_POLGL</name>
<comment type="caution">
    <text evidence="1">The sequence shown here is derived from an EMBL/GenBank/DDBJ whole genome shotgun (WGS) entry which is preliminary data.</text>
</comment>
<dbReference type="EMBL" id="CAJNNV010000750">
    <property type="protein sequence ID" value="CAE8583477.1"/>
    <property type="molecule type" value="Genomic_DNA"/>
</dbReference>
<keyword evidence="2" id="KW-1185">Reference proteome</keyword>
<accession>A0A813D577</accession>
<protein>
    <submittedName>
        <fullName evidence="1">Uncharacterized protein</fullName>
    </submittedName>
</protein>
<dbReference type="AlphaFoldDB" id="A0A813D577"/>
<proteinExistence type="predicted"/>
<dbReference type="Proteomes" id="UP000654075">
    <property type="component" value="Unassembled WGS sequence"/>
</dbReference>
<feature type="non-terminal residue" evidence="1">
    <location>
        <position position="1"/>
    </location>
</feature>
<gene>
    <name evidence="1" type="ORF">PGLA1383_LOCUS2440</name>
</gene>
<reference evidence="1" key="1">
    <citation type="submission" date="2021-02" db="EMBL/GenBank/DDBJ databases">
        <authorList>
            <person name="Dougan E. K."/>
            <person name="Rhodes N."/>
            <person name="Thang M."/>
            <person name="Chan C."/>
        </authorList>
    </citation>
    <scope>NUCLEOTIDE SEQUENCE</scope>
</reference>
<organism evidence="1 2">
    <name type="scientific">Polarella glacialis</name>
    <name type="common">Dinoflagellate</name>
    <dbReference type="NCBI Taxonomy" id="89957"/>
    <lineage>
        <taxon>Eukaryota</taxon>
        <taxon>Sar</taxon>
        <taxon>Alveolata</taxon>
        <taxon>Dinophyceae</taxon>
        <taxon>Suessiales</taxon>
        <taxon>Suessiaceae</taxon>
        <taxon>Polarella</taxon>
    </lineage>
</organism>
<sequence>MRADARHTARRLCGQSRLAKELRCVRSAGQDLGKAVPQSSSLLRASSLAPGWNAAAAVARSRVPVHPDLGQRSALHQLSRRFLCSFSQRLEASQIRPLPRGDASFLESYALE</sequence>
<evidence type="ECO:0000313" key="2">
    <source>
        <dbReference type="Proteomes" id="UP000654075"/>
    </source>
</evidence>
<evidence type="ECO:0000313" key="1">
    <source>
        <dbReference type="EMBL" id="CAE8583477.1"/>
    </source>
</evidence>